<name>A0ABP8UAI9_9ACTN</name>
<protein>
    <recommendedName>
        <fullName evidence="3">HNH endonuclease</fullName>
    </recommendedName>
</protein>
<reference evidence="2" key="1">
    <citation type="journal article" date="2019" name="Int. J. Syst. Evol. Microbiol.">
        <title>The Global Catalogue of Microorganisms (GCM) 10K type strain sequencing project: providing services to taxonomists for standard genome sequencing and annotation.</title>
        <authorList>
            <consortium name="The Broad Institute Genomics Platform"/>
            <consortium name="The Broad Institute Genome Sequencing Center for Infectious Disease"/>
            <person name="Wu L."/>
            <person name="Ma J."/>
        </authorList>
    </citation>
    <scope>NUCLEOTIDE SEQUENCE [LARGE SCALE GENOMIC DNA]</scope>
    <source>
        <strain evidence="2">JCM 17939</strain>
    </source>
</reference>
<evidence type="ECO:0000313" key="2">
    <source>
        <dbReference type="Proteomes" id="UP001501442"/>
    </source>
</evidence>
<keyword evidence="2" id="KW-1185">Reference proteome</keyword>
<evidence type="ECO:0008006" key="3">
    <source>
        <dbReference type="Google" id="ProtNLM"/>
    </source>
</evidence>
<dbReference type="CDD" id="cd00085">
    <property type="entry name" value="HNHc"/>
    <property type="match status" value="1"/>
</dbReference>
<sequence length="94" mass="10522">MSARRISARPWNRLRAQVLDPAHGGSRVCWLCGHDGATDVDHVIPRTVAPELELDITNLRPAHGVKGCDTCGRKCNREKSDQLTWSAPKHSRVW</sequence>
<gene>
    <name evidence="1" type="ORF">GCM10023196_035700</name>
</gene>
<proteinExistence type="predicted"/>
<comment type="caution">
    <text evidence="1">The sequence shown here is derived from an EMBL/GenBank/DDBJ whole genome shotgun (WGS) entry which is preliminary data.</text>
</comment>
<dbReference type="InterPro" id="IPR003615">
    <property type="entry name" value="HNH_nuc"/>
</dbReference>
<dbReference type="Proteomes" id="UP001501442">
    <property type="component" value="Unassembled WGS sequence"/>
</dbReference>
<evidence type="ECO:0000313" key="1">
    <source>
        <dbReference type="EMBL" id="GAA4626642.1"/>
    </source>
</evidence>
<dbReference type="Gene3D" id="1.10.30.50">
    <property type="match status" value="1"/>
</dbReference>
<organism evidence="1 2">
    <name type="scientific">Actinoallomurus vinaceus</name>
    <dbReference type="NCBI Taxonomy" id="1080074"/>
    <lineage>
        <taxon>Bacteria</taxon>
        <taxon>Bacillati</taxon>
        <taxon>Actinomycetota</taxon>
        <taxon>Actinomycetes</taxon>
        <taxon>Streptosporangiales</taxon>
        <taxon>Thermomonosporaceae</taxon>
        <taxon>Actinoallomurus</taxon>
    </lineage>
</organism>
<accession>A0ABP8UAI9</accession>
<dbReference type="RefSeq" id="WP_345431955.1">
    <property type="nucleotide sequence ID" value="NZ_BAABHK010000004.1"/>
</dbReference>
<dbReference type="EMBL" id="BAABHK010000004">
    <property type="protein sequence ID" value="GAA4626642.1"/>
    <property type="molecule type" value="Genomic_DNA"/>
</dbReference>